<organism evidence="10 11">
    <name type="scientific">Helcobacillus massiliensis</name>
    <dbReference type="NCBI Taxonomy" id="521392"/>
    <lineage>
        <taxon>Bacteria</taxon>
        <taxon>Bacillati</taxon>
        <taxon>Actinomycetota</taxon>
        <taxon>Actinomycetes</taxon>
        <taxon>Micrococcales</taxon>
        <taxon>Dermabacteraceae</taxon>
        <taxon>Helcobacillus</taxon>
    </lineage>
</organism>
<evidence type="ECO:0000313" key="11">
    <source>
        <dbReference type="Proteomes" id="UP000568050"/>
    </source>
</evidence>
<comment type="subcellular location">
    <subcellularLocation>
        <location evidence="7">Cytoplasm</location>
    </subcellularLocation>
</comment>
<feature type="binding site" evidence="7 8">
    <location>
        <position position="79"/>
    </location>
    <ligand>
        <name>S-adenosyl-L-methionine</name>
        <dbReference type="ChEBI" id="CHEBI:59789"/>
    </ligand>
</feature>
<dbReference type="GO" id="GO:0052908">
    <property type="term" value="F:16S rRNA (adenine(1518)-N(6)/adenine(1519)-N(6))-dimethyltransferase activity"/>
    <property type="evidence" value="ECO:0007669"/>
    <property type="project" value="UniProtKB-EC"/>
</dbReference>
<dbReference type="Gene3D" id="1.10.8.100">
    <property type="entry name" value="Ribosomal RNA adenine dimethylase-like, domain 2"/>
    <property type="match status" value="1"/>
</dbReference>
<evidence type="ECO:0000256" key="2">
    <source>
        <dbReference type="ARBA" id="ARBA00022552"/>
    </source>
</evidence>
<dbReference type="InterPro" id="IPR023165">
    <property type="entry name" value="rRNA_Ade_diMease-like_C"/>
</dbReference>
<dbReference type="AlphaFoldDB" id="A0A839QQM6"/>
<dbReference type="PANTHER" id="PTHR11727">
    <property type="entry name" value="DIMETHYLADENOSINE TRANSFERASE"/>
    <property type="match status" value="1"/>
</dbReference>
<name>A0A839QQM6_9MICO</name>
<dbReference type="EC" id="2.1.1.182" evidence="7"/>
<dbReference type="SUPFAM" id="SSF53335">
    <property type="entry name" value="S-adenosyl-L-methionine-dependent methyltransferases"/>
    <property type="match status" value="1"/>
</dbReference>
<dbReference type="InterPro" id="IPR020598">
    <property type="entry name" value="rRNA_Ade_methylase_Trfase_N"/>
</dbReference>
<keyword evidence="11" id="KW-1185">Reference proteome</keyword>
<gene>
    <name evidence="7" type="primary">rsmA</name>
    <name evidence="7" type="synonym">ksgA</name>
    <name evidence="10" type="ORF">FHX50_000872</name>
</gene>
<dbReference type="SMART" id="SM00650">
    <property type="entry name" value="rADc"/>
    <property type="match status" value="1"/>
</dbReference>
<proteinExistence type="inferred from homology"/>
<sequence length="291" mass="30801">MSAPSPLLTAPEIRRLAESGGIRPTKQKGQNFLLDPNTVRGIVERARIEPGQAVVEVGPGLGSLTLGLLDAGVHLGCIELDEKLADLLPQTVAAKGFDPDSFALTQGDALKVEQLPRPAAASSDATALVANLPYNVATPIVLTMFARFDSLRSALVMVQKEVAERLAAVPGSKIYGAPSVKTAWYGSAALAGTISRQVFWPVPNVDSALVRIQRDRVADPAEPAREDVFRLIDAAFAQRRKTLRSALKPALGTTQVVDAALEAAGIEPTRRGETLVISDFIRLAAAASGLR</sequence>
<feature type="binding site" evidence="7 8">
    <location>
        <position position="31"/>
    </location>
    <ligand>
        <name>S-adenosyl-L-methionine</name>
        <dbReference type="ChEBI" id="CHEBI:59789"/>
    </ligand>
</feature>
<keyword evidence="2 7" id="KW-0698">rRNA processing</keyword>
<dbReference type="PROSITE" id="PS01131">
    <property type="entry name" value="RRNA_A_DIMETH"/>
    <property type="match status" value="1"/>
</dbReference>
<dbReference type="Proteomes" id="UP000568050">
    <property type="component" value="Unassembled WGS sequence"/>
</dbReference>
<feature type="domain" description="Ribosomal RNA adenine methylase transferase N-terminal" evidence="9">
    <location>
        <begin position="38"/>
        <end position="216"/>
    </location>
</feature>
<dbReference type="GO" id="GO:0003723">
    <property type="term" value="F:RNA binding"/>
    <property type="evidence" value="ECO:0007669"/>
    <property type="project" value="UniProtKB-UniRule"/>
</dbReference>
<feature type="binding site" evidence="7 8">
    <location>
        <position position="58"/>
    </location>
    <ligand>
        <name>S-adenosyl-L-methionine</name>
        <dbReference type="ChEBI" id="CHEBI:59789"/>
    </ligand>
</feature>
<dbReference type="Pfam" id="PF00398">
    <property type="entry name" value="RrnaAD"/>
    <property type="match status" value="1"/>
</dbReference>
<feature type="binding site" evidence="7 8">
    <location>
        <position position="131"/>
    </location>
    <ligand>
        <name>S-adenosyl-L-methionine</name>
        <dbReference type="ChEBI" id="CHEBI:59789"/>
    </ligand>
</feature>
<evidence type="ECO:0000313" key="10">
    <source>
        <dbReference type="EMBL" id="MBB3022624.1"/>
    </source>
</evidence>
<dbReference type="RefSeq" id="WP_183374824.1">
    <property type="nucleotide sequence ID" value="NZ_CBCSFZ010000019.1"/>
</dbReference>
<dbReference type="FunFam" id="3.40.50.150:FF:000023">
    <property type="entry name" value="Ribosomal RNA small subunit methyltransferase A"/>
    <property type="match status" value="1"/>
</dbReference>
<evidence type="ECO:0000256" key="3">
    <source>
        <dbReference type="ARBA" id="ARBA00022603"/>
    </source>
</evidence>
<accession>A0A839QQM6</accession>
<dbReference type="InterPro" id="IPR020596">
    <property type="entry name" value="rRNA_Ade_Mease_Trfase_CS"/>
</dbReference>
<keyword evidence="6 7" id="KW-0694">RNA-binding</keyword>
<evidence type="ECO:0000256" key="8">
    <source>
        <dbReference type="PROSITE-ProRule" id="PRU01026"/>
    </source>
</evidence>
<comment type="caution">
    <text evidence="10">The sequence shown here is derived from an EMBL/GenBank/DDBJ whole genome shotgun (WGS) entry which is preliminary data.</text>
</comment>
<keyword evidence="1 7" id="KW-0963">Cytoplasm</keyword>
<feature type="binding site" evidence="7 8">
    <location>
        <position position="108"/>
    </location>
    <ligand>
        <name>S-adenosyl-L-methionine</name>
        <dbReference type="ChEBI" id="CHEBI:59789"/>
    </ligand>
</feature>
<keyword evidence="4 7" id="KW-0808">Transferase</keyword>
<comment type="catalytic activity">
    <reaction evidence="7">
        <text>adenosine(1518)/adenosine(1519) in 16S rRNA + 4 S-adenosyl-L-methionine = N(6)-dimethyladenosine(1518)/N(6)-dimethyladenosine(1519) in 16S rRNA + 4 S-adenosyl-L-homocysteine + 4 H(+)</text>
        <dbReference type="Rhea" id="RHEA:19609"/>
        <dbReference type="Rhea" id="RHEA-COMP:10232"/>
        <dbReference type="Rhea" id="RHEA-COMP:10233"/>
        <dbReference type="ChEBI" id="CHEBI:15378"/>
        <dbReference type="ChEBI" id="CHEBI:57856"/>
        <dbReference type="ChEBI" id="CHEBI:59789"/>
        <dbReference type="ChEBI" id="CHEBI:74411"/>
        <dbReference type="ChEBI" id="CHEBI:74493"/>
        <dbReference type="EC" id="2.1.1.182"/>
    </reaction>
</comment>
<evidence type="ECO:0000256" key="7">
    <source>
        <dbReference type="HAMAP-Rule" id="MF_00607"/>
    </source>
</evidence>
<feature type="binding site" evidence="7 8">
    <location>
        <position position="33"/>
    </location>
    <ligand>
        <name>S-adenosyl-L-methionine</name>
        <dbReference type="ChEBI" id="CHEBI:59789"/>
    </ligand>
</feature>
<dbReference type="EMBL" id="JACHWP010000001">
    <property type="protein sequence ID" value="MBB3022624.1"/>
    <property type="molecule type" value="Genomic_DNA"/>
</dbReference>
<evidence type="ECO:0000256" key="4">
    <source>
        <dbReference type="ARBA" id="ARBA00022679"/>
    </source>
</evidence>
<dbReference type="HAMAP" id="MF_00607">
    <property type="entry name" value="16SrRNA_methyltr_A"/>
    <property type="match status" value="1"/>
</dbReference>
<dbReference type="GO" id="GO:0005829">
    <property type="term" value="C:cytosol"/>
    <property type="evidence" value="ECO:0007669"/>
    <property type="project" value="TreeGrafter"/>
</dbReference>
<dbReference type="InterPro" id="IPR011530">
    <property type="entry name" value="rRNA_adenine_dimethylase"/>
</dbReference>
<evidence type="ECO:0000256" key="5">
    <source>
        <dbReference type="ARBA" id="ARBA00022691"/>
    </source>
</evidence>
<protein>
    <recommendedName>
        <fullName evidence="7">Ribosomal RNA small subunit methyltransferase A</fullName>
        <ecNumber evidence="7">2.1.1.182</ecNumber>
    </recommendedName>
    <alternativeName>
        <fullName evidence="7">16S rRNA (adenine(1518)-N(6)/adenine(1519)-N(6))-dimethyltransferase</fullName>
    </alternativeName>
    <alternativeName>
        <fullName evidence="7">16S rRNA dimethyladenosine transferase</fullName>
    </alternativeName>
    <alternativeName>
        <fullName evidence="7">16S rRNA dimethylase</fullName>
    </alternativeName>
    <alternativeName>
        <fullName evidence="7">S-adenosylmethionine-6-N', N'-adenosyl(rRNA) dimethyltransferase</fullName>
    </alternativeName>
</protein>
<evidence type="ECO:0000256" key="1">
    <source>
        <dbReference type="ARBA" id="ARBA00022490"/>
    </source>
</evidence>
<evidence type="ECO:0000256" key="6">
    <source>
        <dbReference type="ARBA" id="ARBA00022884"/>
    </source>
</evidence>
<dbReference type="Gene3D" id="3.40.50.150">
    <property type="entry name" value="Vaccinia Virus protein VP39"/>
    <property type="match status" value="1"/>
</dbReference>
<keyword evidence="3 7" id="KW-0489">Methyltransferase</keyword>
<dbReference type="InterPro" id="IPR029063">
    <property type="entry name" value="SAM-dependent_MTases_sf"/>
</dbReference>
<dbReference type="NCBIfam" id="TIGR00755">
    <property type="entry name" value="ksgA"/>
    <property type="match status" value="1"/>
</dbReference>
<keyword evidence="5 7" id="KW-0949">S-adenosyl-L-methionine</keyword>
<comment type="function">
    <text evidence="7">Specifically dimethylates two adjacent adenosines (A1518 and A1519) in the loop of a conserved hairpin near the 3'-end of 16S rRNA in the 30S particle. May play a critical role in biogenesis of 30S subunits.</text>
</comment>
<reference evidence="10 11" key="1">
    <citation type="submission" date="2020-08" db="EMBL/GenBank/DDBJ databases">
        <title>Sequencing the genomes of 1000 actinobacteria strains.</title>
        <authorList>
            <person name="Klenk H.-P."/>
        </authorList>
    </citation>
    <scope>NUCLEOTIDE SEQUENCE [LARGE SCALE GENOMIC DNA]</scope>
    <source>
        <strain evidence="10 11">DSM 23040</strain>
    </source>
</reference>
<dbReference type="InterPro" id="IPR001737">
    <property type="entry name" value="KsgA/Erm"/>
</dbReference>
<dbReference type="PROSITE" id="PS51689">
    <property type="entry name" value="SAM_RNA_A_N6_MT"/>
    <property type="match status" value="1"/>
</dbReference>
<comment type="similarity">
    <text evidence="7">Belongs to the class I-like SAM-binding methyltransferase superfamily. rRNA adenine N(6)-methyltransferase family. RsmA subfamily.</text>
</comment>
<dbReference type="PANTHER" id="PTHR11727:SF7">
    <property type="entry name" value="DIMETHYLADENOSINE TRANSFERASE-RELATED"/>
    <property type="match status" value="1"/>
</dbReference>
<evidence type="ECO:0000259" key="9">
    <source>
        <dbReference type="SMART" id="SM00650"/>
    </source>
</evidence>